<reference evidence="4 6" key="1">
    <citation type="submission" date="2016-08" db="EMBL/GenBank/DDBJ databases">
        <title>A novel genetic cassette of butanologenic Thermoanaerobacterium thermosaccharolyticum that directly convert cellulose to butanol.</title>
        <authorList>
            <person name="Li T."/>
            <person name="He J."/>
        </authorList>
    </citation>
    <scope>NUCLEOTIDE SEQUENCE [LARGE SCALE GENOMIC DNA]</scope>
    <source>
        <strain evidence="4 6">TG57</strain>
    </source>
</reference>
<dbReference type="Gene3D" id="3.40.50.1970">
    <property type="match status" value="1"/>
</dbReference>
<dbReference type="CDD" id="cd08185">
    <property type="entry name" value="Fe-ADH-like"/>
    <property type="match status" value="1"/>
</dbReference>
<dbReference type="InterPro" id="IPR001670">
    <property type="entry name" value="ADH_Fe/GldA"/>
</dbReference>
<proteinExistence type="predicted"/>
<evidence type="ECO:0000259" key="3">
    <source>
        <dbReference type="Pfam" id="PF25137"/>
    </source>
</evidence>
<dbReference type="Pfam" id="PF25137">
    <property type="entry name" value="ADH_Fe_C"/>
    <property type="match status" value="1"/>
</dbReference>
<dbReference type="EMBL" id="CP016893">
    <property type="protein sequence ID" value="AST57973.1"/>
    <property type="molecule type" value="Genomic_DNA"/>
</dbReference>
<gene>
    <name evidence="5" type="ORF">CE561_11685</name>
    <name evidence="4" type="ORF">Thert_02022</name>
</gene>
<keyword evidence="1" id="KW-0560">Oxidoreductase</keyword>
<protein>
    <submittedName>
        <fullName evidence="4 5">Alcohol dehydrogenase</fullName>
    </submittedName>
</protein>
<feature type="domain" description="Alcohol dehydrogenase iron-type/glycerol dehydrogenase GldA" evidence="2">
    <location>
        <begin position="10"/>
        <end position="183"/>
    </location>
</feature>
<evidence type="ECO:0000313" key="6">
    <source>
        <dbReference type="Proteomes" id="UP000214975"/>
    </source>
</evidence>
<reference evidence="5 7" key="2">
    <citation type="submission" date="2017-06" db="EMBL/GenBank/DDBJ databases">
        <title>Isolation and characterization of a thermophilic and butanogenic Thermoanaerobacterium thermosaccharolyticum M5 capable of efficient degradation of hemicellulose.</title>
        <authorList>
            <person name="Xin F."/>
            <person name="Jiang Y."/>
        </authorList>
    </citation>
    <scope>NUCLEOTIDE SEQUENCE [LARGE SCALE GENOMIC DNA]</scope>
    <source>
        <strain evidence="5 7">M5</strain>
    </source>
</reference>
<dbReference type="SUPFAM" id="SSF56796">
    <property type="entry name" value="Dehydroquinate synthase-like"/>
    <property type="match status" value="1"/>
</dbReference>
<dbReference type="AlphaFoldDB" id="A0A231VEL0"/>
<dbReference type="GO" id="GO:0004022">
    <property type="term" value="F:alcohol dehydrogenase (NAD+) activity"/>
    <property type="evidence" value="ECO:0007669"/>
    <property type="project" value="UniProtKB-ARBA"/>
</dbReference>
<dbReference type="Proteomes" id="UP000214975">
    <property type="component" value="Chromosome"/>
</dbReference>
<evidence type="ECO:0000256" key="1">
    <source>
        <dbReference type="ARBA" id="ARBA00023002"/>
    </source>
</evidence>
<dbReference type="Proteomes" id="UP000215301">
    <property type="component" value="Unassembled WGS sequence"/>
</dbReference>
<dbReference type="Gene3D" id="1.20.1090.10">
    <property type="entry name" value="Dehydroquinate synthase-like - alpha domain"/>
    <property type="match status" value="1"/>
</dbReference>
<dbReference type="InterPro" id="IPR039697">
    <property type="entry name" value="Alcohol_dehydrogenase_Fe"/>
</dbReference>
<name>A0A231VEL0_THETR</name>
<dbReference type="GO" id="GO:0046872">
    <property type="term" value="F:metal ion binding"/>
    <property type="evidence" value="ECO:0007669"/>
    <property type="project" value="InterPro"/>
</dbReference>
<dbReference type="EMBL" id="NKHD01000039">
    <property type="protein sequence ID" value="OXT06086.1"/>
    <property type="molecule type" value="Genomic_DNA"/>
</dbReference>
<dbReference type="PANTHER" id="PTHR11496:SF104">
    <property type="entry name" value="3-DEOXY-ALPHA-D-MANNO-OCTULOSONATE 8-OXIDASE"/>
    <property type="match status" value="1"/>
</dbReference>
<dbReference type="Pfam" id="PF00465">
    <property type="entry name" value="Fe-ADH"/>
    <property type="match status" value="1"/>
</dbReference>
<accession>A0A231VEL0</accession>
<feature type="domain" description="Fe-containing alcohol dehydrogenase-like C-terminal" evidence="3">
    <location>
        <begin position="194"/>
        <end position="391"/>
    </location>
</feature>
<evidence type="ECO:0000313" key="4">
    <source>
        <dbReference type="EMBL" id="AST57973.1"/>
    </source>
</evidence>
<evidence type="ECO:0000313" key="5">
    <source>
        <dbReference type="EMBL" id="OXT06086.1"/>
    </source>
</evidence>
<dbReference type="PANTHER" id="PTHR11496">
    <property type="entry name" value="ALCOHOL DEHYDROGENASE"/>
    <property type="match status" value="1"/>
</dbReference>
<evidence type="ECO:0000259" key="2">
    <source>
        <dbReference type="Pfam" id="PF00465"/>
    </source>
</evidence>
<dbReference type="FunFam" id="3.40.50.1970:FF:000003">
    <property type="entry name" value="Alcohol dehydrogenase, iron-containing"/>
    <property type="match status" value="1"/>
</dbReference>
<dbReference type="RefSeq" id="WP_094046323.1">
    <property type="nucleotide sequence ID" value="NZ_CP016893.1"/>
</dbReference>
<sequence>MKSNFTYFMPTEIIFGPGTLEKLATVRLPGKKALLVIGSGNSMRKHGYLDRVVSYLKQNNVDYVVYDKILPNPIADHVAEGAKLAKENECDFVIGLGGGSTIDSSKAIAVMAKNPGDYWDYVSGGSGKGMEVKNGALPIVAIPTTAGTGTESDPWAVVTKTETNEKIGFGCKYTYPTLSIVDPELMVSIPPKFTAYQGMDAFFHSVEGYLATVNQPGSDVLALQSISLITENLPKAVDDGNNIEARTALAWASTAAGIVESLSSCISHHSMEHALSAYHPDIPHGAGLIMLSVSYFSFMASKVPDRFVDIAKAMGEEINGATKEEQAISFIKGLKKLIKNIGMEDLSLSGFGVKEDEIEKLSRNAMDTMGGLFQVDPYKLSLEEVMSIYKNCF</sequence>
<evidence type="ECO:0000313" key="7">
    <source>
        <dbReference type="Proteomes" id="UP000215301"/>
    </source>
</evidence>
<organism evidence="5 7">
    <name type="scientific">Thermoanaerobacterium thermosaccharolyticum</name>
    <name type="common">Clostridium thermosaccharolyticum</name>
    <dbReference type="NCBI Taxonomy" id="1517"/>
    <lineage>
        <taxon>Bacteria</taxon>
        <taxon>Bacillati</taxon>
        <taxon>Bacillota</taxon>
        <taxon>Clostridia</taxon>
        <taxon>Thermoanaerobacterales</taxon>
        <taxon>Thermoanaerobacteraceae</taxon>
        <taxon>Thermoanaerobacterium</taxon>
    </lineage>
</organism>
<dbReference type="InterPro" id="IPR056798">
    <property type="entry name" value="ADH_Fe_C"/>
</dbReference>